<comment type="caution">
    <text evidence="1">The sequence shown here is derived from an EMBL/GenBank/DDBJ whole genome shotgun (WGS) entry which is preliminary data.</text>
</comment>
<dbReference type="Proteomes" id="UP001305647">
    <property type="component" value="Unassembled WGS sequence"/>
</dbReference>
<sequence>MMRLCPTLISWLQSSPSMSLVALPSPLSVTWLGRGRGDESGYGPAAMHDEAQVNQRCSSLQLPLAQRRMHARKPSHAPVSSRAAEVGVPRGAVIQCLFLSTQCQRLSTHSALCLRLFVLARLSFLSSFVRARRAHISGLAKCINSWCFGFRCHVPGATDLAVLGMGTQPIRGCYSKVLVCTATVGSTTSPYLCRCPHPRDPSRGPLPSCVAL</sequence>
<evidence type="ECO:0000313" key="1">
    <source>
        <dbReference type="EMBL" id="KAK4104343.1"/>
    </source>
</evidence>
<keyword evidence="2" id="KW-1185">Reference proteome</keyword>
<gene>
    <name evidence="1" type="ORF">N658DRAFT_250919</name>
</gene>
<dbReference type="EMBL" id="MU863627">
    <property type="protein sequence ID" value="KAK4104343.1"/>
    <property type="molecule type" value="Genomic_DNA"/>
</dbReference>
<protein>
    <submittedName>
        <fullName evidence="1">Uncharacterized protein</fullName>
    </submittedName>
</protein>
<dbReference type="AlphaFoldDB" id="A0AAN6Q685"/>
<accession>A0AAN6Q685</accession>
<proteinExistence type="predicted"/>
<name>A0AAN6Q685_9PEZI</name>
<reference evidence="1" key="2">
    <citation type="submission" date="2023-05" db="EMBL/GenBank/DDBJ databases">
        <authorList>
            <consortium name="Lawrence Berkeley National Laboratory"/>
            <person name="Steindorff A."/>
            <person name="Hensen N."/>
            <person name="Bonometti L."/>
            <person name="Westerberg I."/>
            <person name="Brannstrom I.O."/>
            <person name="Guillou S."/>
            <person name="Cros-Aarteil S."/>
            <person name="Calhoun S."/>
            <person name="Haridas S."/>
            <person name="Kuo A."/>
            <person name="Mondo S."/>
            <person name="Pangilinan J."/>
            <person name="Riley R."/>
            <person name="Labutti K."/>
            <person name="Andreopoulos B."/>
            <person name="Lipzen A."/>
            <person name="Chen C."/>
            <person name="Yanf M."/>
            <person name="Daum C."/>
            <person name="Ng V."/>
            <person name="Clum A."/>
            <person name="Ohm R."/>
            <person name="Martin F."/>
            <person name="Silar P."/>
            <person name="Natvig D."/>
            <person name="Lalanne C."/>
            <person name="Gautier V."/>
            <person name="Ament-Velasquez S.L."/>
            <person name="Kruys A."/>
            <person name="Hutchinson M.I."/>
            <person name="Powell A.J."/>
            <person name="Barry K."/>
            <person name="Miller A.N."/>
            <person name="Grigoriev I.V."/>
            <person name="Debuchy R."/>
            <person name="Gladieux P."/>
            <person name="Thoren M.H."/>
            <person name="Johannesson H."/>
        </authorList>
    </citation>
    <scope>NUCLEOTIDE SEQUENCE</scope>
    <source>
        <strain evidence="1">CBS 757.83</strain>
    </source>
</reference>
<organism evidence="1 2">
    <name type="scientific">Parathielavia hyrcaniae</name>
    <dbReference type="NCBI Taxonomy" id="113614"/>
    <lineage>
        <taxon>Eukaryota</taxon>
        <taxon>Fungi</taxon>
        <taxon>Dikarya</taxon>
        <taxon>Ascomycota</taxon>
        <taxon>Pezizomycotina</taxon>
        <taxon>Sordariomycetes</taxon>
        <taxon>Sordariomycetidae</taxon>
        <taxon>Sordariales</taxon>
        <taxon>Chaetomiaceae</taxon>
        <taxon>Parathielavia</taxon>
    </lineage>
</organism>
<reference evidence="1" key="1">
    <citation type="journal article" date="2023" name="Mol. Phylogenet. Evol.">
        <title>Genome-scale phylogeny and comparative genomics of the fungal order Sordariales.</title>
        <authorList>
            <person name="Hensen N."/>
            <person name="Bonometti L."/>
            <person name="Westerberg I."/>
            <person name="Brannstrom I.O."/>
            <person name="Guillou S."/>
            <person name="Cros-Aarteil S."/>
            <person name="Calhoun S."/>
            <person name="Haridas S."/>
            <person name="Kuo A."/>
            <person name="Mondo S."/>
            <person name="Pangilinan J."/>
            <person name="Riley R."/>
            <person name="LaButti K."/>
            <person name="Andreopoulos B."/>
            <person name="Lipzen A."/>
            <person name="Chen C."/>
            <person name="Yan M."/>
            <person name="Daum C."/>
            <person name="Ng V."/>
            <person name="Clum A."/>
            <person name="Steindorff A."/>
            <person name="Ohm R.A."/>
            <person name="Martin F."/>
            <person name="Silar P."/>
            <person name="Natvig D.O."/>
            <person name="Lalanne C."/>
            <person name="Gautier V."/>
            <person name="Ament-Velasquez S.L."/>
            <person name="Kruys A."/>
            <person name="Hutchinson M.I."/>
            <person name="Powell A.J."/>
            <person name="Barry K."/>
            <person name="Miller A.N."/>
            <person name="Grigoriev I.V."/>
            <person name="Debuchy R."/>
            <person name="Gladieux P."/>
            <person name="Hiltunen Thoren M."/>
            <person name="Johannesson H."/>
        </authorList>
    </citation>
    <scope>NUCLEOTIDE SEQUENCE</scope>
    <source>
        <strain evidence="1">CBS 757.83</strain>
    </source>
</reference>
<evidence type="ECO:0000313" key="2">
    <source>
        <dbReference type="Proteomes" id="UP001305647"/>
    </source>
</evidence>